<evidence type="ECO:0000313" key="1">
    <source>
        <dbReference type="EMBL" id="OMJ77352.1"/>
    </source>
</evidence>
<keyword evidence="2" id="KW-1185">Reference proteome</keyword>
<proteinExistence type="predicted"/>
<evidence type="ECO:0000313" key="2">
    <source>
        <dbReference type="Proteomes" id="UP000187209"/>
    </source>
</evidence>
<protein>
    <submittedName>
        <fullName evidence="1">Uncharacterized protein</fullName>
    </submittedName>
</protein>
<accession>A0A1R2BKQ6</accession>
<name>A0A1R2BKQ6_9CILI</name>
<gene>
    <name evidence="1" type="ORF">SteCoe_23049</name>
</gene>
<reference evidence="1 2" key="1">
    <citation type="submission" date="2016-11" db="EMBL/GenBank/DDBJ databases">
        <title>The macronuclear genome of Stentor coeruleus: a giant cell with tiny introns.</title>
        <authorList>
            <person name="Slabodnick M."/>
            <person name="Ruby J.G."/>
            <person name="Reiff S.B."/>
            <person name="Swart E.C."/>
            <person name="Gosai S."/>
            <person name="Prabakaran S."/>
            <person name="Witkowska E."/>
            <person name="Larue G.E."/>
            <person name="Fisher S."/>
            <person name="Freeman R.M."/>
            <person name="Gunawardena J."/>
            <person name="Chu W."/>
            <person name="Stover N.A."/>
            <person name="Gregory B.D."/>
            <person name="Nowacki M."/>
            <person name="Derisi J."/>
            <person name="Roy S.W."/>
            <person name="Marshall W.F."/>
            <person name="Sood P."/>
        </authorList>
    </citation>
    <scope>NUCLEOTIDE SEQUENCE [LARGE SCALE GENOMIC DNA]</scope>
    <source>
        <strain evidence="1">WM001</strain>
    </source>
</reference>
<dbReference type="AlphaFoldDB" id="A0A1R2BKQ6"/>
<dbReference type="Proteomes" id="UP000187209">
    <property type="component" value="Unassembled WGS sequence"/>
</dbReference>
<organism evidence="1 2">
    <name type="scientific">Stentor coeruleus</name>
    <dbReference type="NCBI Taxonomy" id="5963"/>
    <lineage>
        <taxon>Eukaryota</taxon>
        <taxon>Sar</taxon>
        <taxon>Alveolata</taxon>
        <taxon>Ciliophora</taxon>
        <taxon>Postciliodesmatophora</taxon>
        <taxon>Heterotrichea</taxon>
        <taxon>Heterotrichida</taxon>
        <taxon>Stentoridae</taxon>
        <taxon>Stentor</taxon>
    </lineage>
</organism>
<comment type="caution">
    <text evidence="1">The sequence shown here is derived from an EMBL/GenBank/DDBJ whole genome shotgun (WGS) entry which is preliminary data.</text>
</comment>
<dbReference type="EMBL" id="MPUH01000579">
    <property type="protein sequence ID" value="OMJ77352.1"/>
    <property type="molecule type" value="Genomic_DNA"/>
</dbReference>
<sequence>MYLYLNRTGRKEIRSIQLNDSSSGPEEIISGGETPDIIIDEVVNNIPDNSENHDVAPITLEKPEIPFRMPSSFKLIRRISLRELSSTPKNINTKLNTSVHQLTQSISDNTPKNLSFTSESEEIRINPLLTPPSCINRIKVKKISNLKPDPESKKDLNNSVSYKTQNGIKFKFPNPESVDTSGILINIPESYQS</sequence>